<reference evidence="2" key="1">
    <citation type="submission" date="2020-05" db="EMBL/GenBank/DDBJ databases">
        <title>Mycena genomes resolve the evolution of fungal bioluminescence.</title>
        <authorList>
            <person name="Tsai I.J."/>
        </authorList>
    </citation>
    <scope>NUCLEOTIDE SEQUENCE</scope>
    <source>
        <strain evidence="2">171206Taipei</strain>
    </source>
</reference>
<sequence length="460" mass="49541">MTAERVSREANPLFKVSNDLRAVSYDEVTHNKWLNRDVTLHDMIVTTAARPTSPPLVAGTIRPRPNDSSSGSSDSEEPLATTRSPHTRRVVKRGKTDAQPADIGPPQPDNSHHDHLTEALPTALAAGTAAAMEGLAAVWPPEHLPLLSALEALLRRAIATTGALQLEGETTPDYPPTTLALIQALVARVSRPTPTLAPTYASVTSISLTQHAPATLPAVPTPSGNRPETMSSQNNLPAATTDTPTTPAPAKATQKDKQSKKKKKKGHRSPQRLIIRWIGYTPLPEERPTETQLVAALEGATGPGNHESSRIQGVAWTPAGNLAVYTRAPYTAAQLVQQSRVSRNVEYAIRTAFNDWSLDMILDADAPWTWMVLHGVPAAAFWDDLDAGGSKLTAQLVSQGYSDGEVLTHLPMVRADIEREAVPYVSIKLACADQEIASRLASKGGLFLFDAFCRAAKYRS</sequence>
<keyword evidence="3" id="KW-1185">Reference proteome</keyword>
<feature type="compositionally biased region" description="Polar residues" evidence="1">
    <location>
        <begin position="222"/>
        <end position="236"/>
    </location>
</feature>
<dbReference type="EMBL" id="JACAZF010000012">
    <property type="protein sequence ID" value="KAF7292003.1"/>
    <property type="molecule type" value="Genomic_DNA"/>
</dbReference>
<dbReference type="Proteomes" id="UP000636479">
    <property type="component" value="Unassembled WGS sequence"/>
</dbReference>
<dbReference type="GeneID" id="59351278"/>
<feature type="region of interest" description="Disordered" evidence="1">
    <location>
        <begin position="214"/>
        <end position="270"/>
    </location>
</feature>
<feature type="compositionally biased region" description="Basic residues" evidence="1">
    <location>
        <begin position="258"/>
        <end position="270"/>
    </location>
</feature>
<evidence type="ECO:0000313" key="3">
    <source>
        <dbReference type="Proteomes" id="UP000636479"/>
    </source>
</evidence>
<feature type="region of interest" description="Disordered" evidence="1">
    <location>
        <begin position="51"/>
        <end position="115"/>
    </location>
</feature>
<organism evidence="2 3">
    <name type="scientific">Mycena indigotica</name>
    <dbReference type="NCBI Taxonomy" id="2126181"/>
    <lineage>
        <taxon>Eukaryota</taxon>
        <taxon>Fungi</taxon>
        <taxon>Dikarya</taxon>
        <taxon>Basidiomycota</taxon>
        <taxon>Agaricomycotina</taxon>
        <taxon>Agaricomycetes</taxon>
        <taxon>Agaricomycetidae</taxon>
        <taxon>Agaricales</taxon>
        <taxon>Marasmiineae</taxon>
        <taxon>Mycenaceae</taxon>
        <taxon>Mycena</taxon>
    </lineage>
</organism>
<dbReference type="OrthoDB" id="3060724at2759"/>
<comment type="caution">
    <text evidence="2">The sequence shown here is derived from an EMBL/GenBank/DDBJ whole genome shotgun (WGS) entry which is preliminary data.</text>
</comment>
<evidence type="ECO:0000313" key="2">
    <source>
        <dbReference type="EMBL" id="KAF7292003.1"/>
    </source>
</evidence>
<evidence type="ECO:0000256" key="1">
    <source>
        <dbReference type="SAM" id="MobiDB-lite"/>
    </source>
</evidence>
<dbReference type="AlphaFoldDB" id="A0A8H6S3G6"/>
<feature type="compositionally biased region" description="Low complexity" evidence="1">
    <location>
        <begin position="237"/>
        <end position="252"/>
    </location>
</feature>
<dbReference type="RefSeq" id="XP_037214730.1">
    <property type="nucleotide sequence ID" value="XM_037368762.1"/>
</dbReference>
<name>A0A8H6S3G6_9AGAR</name>
<proteinExistence type="predicted"/>
<gene>
    <name evidence="2" type="ORF">MIND_01226000</name>
</gene>
<protein>
    <submittedName>
        <fullName evidence="2">Uncharacterized protein</fullName>
    </submittedName>
</protein>
<accession>A0A8H6S3G6</accession>